<evidence type="ECO:0000259" key="23">
    <source>
        <dbReference type="Pfam" id="PF20750"/>
    </source>
</evidence>
<feature type="transmembrane region" description="Helical" evidence="20">
    <location>
        <begin position="686"/>
        <end position="710"/>
    </location>
</feature>
<feature type="compositionally biased region" description="Low complexity" evidence="19">
    <location>
        <begin position="518"/>
        <end position="527"/>
    </location>
</feature>
<comment type="cofactor">
    <cofactor evidence="1">
        <name>Mn(2+)</name>
        <dbReference type="ChEBI" id="CHEBI:29035"/>
    </cofactor>
</comment>
<keyword evidence="10 20" id="KW-0812">Transmembrane</keyword>
<dbReference type="SUPFAM" id="SSF55003">
    <property type="entry name" value="PAP/Archaeal CCA-adding enzyme, C-terminal domain"/>
    <property type="match status" value="1"/>
</dbReference>
<reference evidence="24 25" key="1">
    <citation type="submission" date="2020-04" db="EMBL/GenBank/DDBJ databases">
        <authorList>
            <person name="Alioto T."/>
            <person name="Alioto T."/>
            <person name="Gomez Garrido J."/>
        </authorList>
    </citation>
    <scope>NUCLEOTIDE SEQUENCE [LARGE SCALE GENOMIC DNA]</scope>
</reference>
<comment type="similarity">
    <text evidence="5">Belongs to the autoinducer-2 exporter (AI-2E) (TC 2.A.86) family.</text>
</comment>
<dbReference type="InterPro" id="IPR002549">
    <property type="entry name" value="AI-2E-like"/>
</dbReference>
<feature type="transmembrane region" description="Helical" evidence="20">
    <location>
        <begin position="1063"/>
        <end position="1086"/>
    </location>
</feature>
<sequence length="1554" mass="172741">MLIRYKREQDFQIRQNVVEQPPEPICAFPKAIDLQRTKELEEALKPYDVFETEAELNHRMQILSKLNNLVTEWIKDVSIKKNMPPNVAEQVGGKIYTFGSYRLGVHQKGADIDALCVAPRHVDRADYFSSFFELLKAQPETSDLRAVEDAFVPVIKMEFDGVEIDMLFARLALREIPPDMDLHDDLLLKNLDPKCVRSLNGCRVTDEILRLVPNKDSFRLTLRAIKLWAKKHGIYSNALGFLGGVSWAMLVARTCQLYPNAAPATLVHKFFLVFSQWKWPQPVLLKQPDSANLGFPVWDPRVNVSDRFHQMPIITPAYPQQNSTFNVSVSTRTIMQEEFKKGLQITDDIMQGKTTWDALFEPPKFFLKYKHFIVLLASASTAEDLLEYTGLIESKIRHLIGNLERNKFITIAHINPKSYIPIEDSVAEKFCNSWFIGLEFAKTENLNIDLTVDIKAFTDLVDRQAVKMGKNGSKVDAKYVKRKQLNQYLPVSVTGALKRERKSSTGAVNSHLNGSIDNANAASSPSPAKRRKSEGSIDGPNKKMQTGNGNGDGELTIMRGGDDSNSILDDSSNPSQDTSCRQQLDSSIEAAVLASVTGNAEQQAGEQPTAKEASVALLTLIDWNNIISRYFSKREVQVKPAPRERRKSSTSLKMAATPQNDYIKSPFEHVFNYLIPQGHEKALRHALYNALALFLLMVCTCVGYAVCFIMEPFMKPLLWALLCGSALHPFKQSLVIYLRSWFFSLKGNSTPFIVGLAVTPFRVANSFSNLIGNLIYKHLTALLAVVGTVFTATLAYHYMPRFVIIIAKVCGSFTLAIINWSVSHLSFWLITCVAAGYVVLLCQSKSESSQRKLSVMSCILWLATVCWAFTALFNSNIESKAWNVAIFSFASLLLAVGLGMEVWETHIQRKLKGSEASLLETIKLVFLQEAIPELLQIDIKEDDDADSEDAQLEEAPQRPEVAAADVKSPIGAATDSICSPDTTDHRGLGGKRLAFRNIRPMSLMSSRSGHITYFTSTPFRPRHRIPESFLVASIAPPEGLNSNHCLMAVGWACLAMFLYKNTWLLGVVPLPLVFYCISKGLSYFGVKKFIYAKSSDIWLLVVDWCKERETSLFPPPIRGVIKIIGRAHNWGASFVENSIDMAASVVVIFGLIILSLMLTIFILIQIYGEGVHIVQTAAQFANTTIVNNPELLQMLPEGIGDGIKQMLDNAYQYGREGISNMVRYMIGNQMDTTKASQLEHQVLELWDRLYQVWVISAASNDNNVHGPVVTSDAVFSSWDSLVSRLTTTPELLDFGAMTGWLKANMGTLTSVMASVWTLLQDNLSLFFGSLTTLLSIVLGGGTAVLNFLLSLVVFFTALFYLLNSSGSLYKPVELITNFSPTNGKRFGEALEASINGVFRASFKMAVFYGSWTWLIHNLFHVKIVYLPSVLAAMLGAVPFLGTYWASLPATLELWLAQDRGFEALLLLVCHLLPASVVDTTIYSEIKGGGHPYLTGLAVAGGILCLGVEGAIIGPLLLCSLFVAVNLSGTLIKEKSEPTVDERTIQALSHRSIRR</sequence>
<feature type="transmembrane region" description="Helical" evidence="20">
    <location>
        <begin position="854"/>
        <end position="875"/>
    </location>
</feature>
<dbReference type="GO" id="GO:0005524">
    <property type="term" value="F:ATP binding"/>
    <property type="evidence" value="ECO:0007669"/>
    <property type="project" value="UniProtKB-KW"/>
</dbReference>
<keyword evidence="8" id="KW-0507">mRNA processing</keyword>
<dbReference type="Proteomes" id="UP000494165">
    <property type="component" value="Unassembled WGS sequence"/>
</dbReference>
<dbReference type="Pfam" id="PF01594">
    <property type="entry name" value="AI-2E_transport"/>
    <property type="match status" value="1"/>
</dbReference>
<feature type="domain" description="Poly(A) polymerase nucleotidyltransferase" evidence="23">
    <location>
        <begin position="27"/>
        <end position="212"/>
    </location>
</feature>
<feature type="transmembrane region" description="Helical" evidence="20">
    <location>
        <begin position="825"/>
        <end position="842"/>
    </location>
</feature>
<feature type="transmembrane region" description="Helical" evidence="20">
    <location>
        <begin position="1423"/>
        <end position="1444"/>
    </location>
</feature>
<dbReference type="GO" id="GO:1990817">
    <property type="term" value="F:poly(A) RNA polymerase activity"/>
    <property type="evidence" value="ECO:0007669"/>
    <property type="project" value="UniProtKB-EC"/>
</dbReference>
<evidence type="ECO:0000313" key="25">
    <source>
        <dbReference type="Proteomes" id="UP000494165"/>
    </source>
</evidence>
<evidence type="ECO:0000256" key="13">
    <source>
        <dbReference type="ARBA" id="ARBA00022840"/>
    </source>
</evidence>
<keyword evidence="25" id="KW-1185">Reference proteome</keyword>
<evidence type="ECO:0000256" key="8">
    <source>
        <dbReference type="ARBA" id="ARBA00022664"/>
    </source>
</evidence>
<evidence type="ECO:0000256" key="2">
    <source>
        <dbReference type="ARBA" id="ARBA00001946"/>
    </source>
</evidence>
<evidence type="ECO:0000256" key="9">
    <source>
        <dbReference type="ARBA" id="ARBA00022679"/>
    </source>
</evidence>
<feature type="transmembrane region" description="Helical" evidence="20">
    <location>
        <begin position="881"/>
        <end position="903"/>
    </location>
</feature>
<feature type="compositionally biased region" description="Low complexity" evidence="19">
    <location>
        <begin position="563"/>
        <end position="575"/>
    </location>
</feature>
<gene>
    <name evidence="24" type="ORF">CLODIP_2_CD13864</name>
</gene>
<dbReference type="Pfam" id="PF04928">
    <property type="entry name" value="PAP_central"/>
    <property type="match status" value="1"/>
</dbReference>
<dbReference type="InterPro" id="IPR007010">
    <property type="entry name" value="PolA_pol_RNA-bd_dom"/>
</dbReference>
<feature type="domain" description="Poly(A) polymerase central" evidence="22">
    <location>
        <begin position="217"/>
        <end position="361"/>
    </location>
</feature>
<dbReference type="EMBL" id="CADEPI010000119">
    <property type="protein sequence ID" value="CAB3375861.1"/>
    <property type="molecule type" value="Genomic_DNA"/>
</dbReference>
<evidence type="ECO:0000256" key="12">
    <source>
        <dbReference type="ARBA" id="ARBA00022741"/>
    </source>
</evidence>
<evidence type="ECO:0000256" key="1">
    <source>
        <dbReference type="ARBA" id="ARBA00001936"/>
    </source>
</evidence>
<evidence type="ECO:0000256" key="3">
    <source>
        <dbReference type="ARBA" id="ARBA00004123"/>
    </source>
</evidence>
<keyword evidence="14" id="KW-0460">Magnesium</keyword>
<dbReference type="InterPro" id="IPR043519">
    <property type="entry name" value="NT_sf"/>
</dbReference>
<feature type="transmembrane region" description="Helical" evidence="20">
    <location>
        <begin position="1464"/>
        <end position="1483"/>
    </location>
</feature>
<name>A0A8S1D7P0_9INSE</name>
<protein>
    <recommendedName>
        <fullName evidence="7">polynucleotide adenylyltransferase</fullName>
        <ecNumber evidence="7">2.7.7.19</ecNumber>
    </recommendedName>
</protein>
<keyword evidence="11" id="KW-0479">Metal-binding</keyword>
<dbReference type="PANTHER" id="PTHR10682">
    <property type="entry name" value="POLY A POLYMERASE"/>
    <property type="match status" value="1"/>
</dbReference>
<comment type="subcellular location">
    <subcellularLocation>
        <location evidence="4">Membrane</location>
        <topology evidence="4">Multi-pass membrane protein</topology>
    </subcellularLocation>
    <subcellularLocation>
        <location evidence="3">Nucleus</location>
    </subcellularLocation>
</comment>
<comment type="caution">
    <text evidence="24">The sequence shown here is derived from an EMBL/GenBank/DDBJ whole genome shotgun (WGS) entry which is preliminary data.</text>
</comment>
<evidence type="ECO:0000256" key="19">
    <source>
        <dbReference type="SAM" id="MobiDB-lite"/>
    </source>
</evidence>
<keyword evidence="12" id="KW-0547">Nucleotide-binding</keyword>
<evidence type="ECO:0000259" key="22">
    <source>
        <dbReference type="Pfam" id="PF04928"/>
    </source>
</evidence>
<dbReference type="Gene3D" id="1.10.1410.10">
    <property type="match status" value="1"/>
</dbReference>
<proteinExistence type="inferred from homology"/>
<evidence type="ECO:0000256" key="5">
    <source>
        <dbReference type="ARBA" id="ARBA00009773"/>
    </source>
</evidence>
<dbReference type="GO" id="GO:0016020">
    <property type="term" value="C:membrane"/>
    <property type="evidence" value="ECO:0007669"/>
    <property type="project" value="UniProtKB-SubCell"/>
</dbReference>
<keyword evidence="13" id="KW-0067">ATP-binding</keyword>
<dbReference type="CDD" id="cd05402">
    <property type="entry name" value="NT_PAP_TUTase"/>
    <property type="match status" value="1"/>
</dbReference>
<dbReference type="SUPFAM" id="SSF81631">
    <property type="entry name" value="PAP/OAS1 substrate-binding domain"/>
    <property type="match status" value="1"/>
</dbReference>
<dbReference type="OrthoDB" id="412748at2759"/>
<evidence type="ECO:0000256" key="11">
    <source>
        <dbReference type="ARBA" id="ARBA00022723"/>
    </source>
</evidence>
<feature type="transmembrane region" description="Helical" evidence="20">
    <location>
        <begin position="1141"/>
        <end position="1164"/>
    </location>
</feature>
<comment type="cofactor">
    <cofactor evidence="2">
        <name>Mg(2+)</name>
        <dbReference type="ChEBI" id="CHEBI:18420"/>
    </cofactor>
</comment>
<feature type="transmembrane region" description="Helical" evidence="20">
    <location>
        <begin position="1331"/>
        <end position="1362"/>
    </location>
</feature>
<dbReference type="PANTHER" id="PTHR10682:SF10">
    <property type="entry name" value="POLYNUCLEOTIDE ADENYLYLTRANSFERASE"/>
    <property type="match status" value="1"/>
</dbReference>
<dbReference type="EC" id="2.7.7.19" evidence="7"/>
<feature type="region of interest" description="Disordered" evidence="19">
    <location>
        <begin position="945"/>
        <end position="964"/>
    </location>
</feature>
<feature type="transmembrane region" description="Helical" evidence="20">
    <location>
        <begin position="1495"/>
        <end position="1524"/>
    </location>
</feature>
<dbReference type="Pfam" id="PF20750">
    <property type="entry name" value="PAP_NTPase"/>
    <property type="match status" value="1"/>
</dbReference>
<dbReference type="GO" id="GO:0003723">
    <property type="term" value="F:RNA binding"/>
    <property type="evidence" value="ECO:0007669"/>
    <property type="project" value="InterPro"/>
</dbReference>
<evidence type="ECO:0000313" key="24">
    <source>
        <dbReference type="EMBL" id="CAB3375861.1"/>
    </source>
</evidence>
<keyword evidence="9" id="KW-0808">Transferase</keyword>
<evidence type="ECO:0000256" key="4">
    <source>
        <dbReference type="ARBA" id="ARBA00004141"/>
    </source>
</evidence>
<feature type="transmembrane region" description="Helical" evidence="20">
    <location>
        <begin position="775"/>
        <end position="795"/>
    </location>
</feature>
<evidence type="ECO:0000256" key="7">
    <source>
        <dbReference type="ARBA" id="ARBA00012388"/>
    </source>
</evidence>
<dbReference type="InterPro" id="IPR011068">
    <property type="entry name" value="NuclTrfase_I-like_C"/>
</dbReference>
<dbReference type="GO" id="GO:0031123">
    <property type="term" value="P:RNA 3'-end processing"/>
    <property type="evidence" value="ECO:0007669"/>
    <property type="project" value="InterPro"/>
</dbReference>
<dbReference type="Gene3D" id="3.30.460.10">
    <property type="entry name" value="Beta Polymerase, domain 2"/>
    <property type="match status" value="1"/>
</dbReference>
<feature type="region of interest" description="Disordered" evidence="19">
    <location>
        <begin position="499"/>
        <end position="584"/>
    </location>
</feature>
<evidence type="ECO:0000256" key="20">
    <source>
        <dbReference type="SAM" id="Phobius"/>
    </source>
</evidence>
<organism evidence="24 25">
    <name type="scientific">Cloeon dipterum</name>
    <dbReference type="NCBI Taxonomy" id="197152"/>
    <lineage>
        <taxon>Eukaryota</taxon>
        <taxon>Metazoa</taxon>
        <taxon>Ecdysozoa</taxon>
        <taxon>Arthropoda</taxon>
        <taxon>Hexapoda</taxon>
        <taxon>Insecta</taxon>
        <taxon>Pterygota</taxon>
        <taxon>Palaeoptera</taxon>
        <taxon>Ephemeroptera</taxon>
        <taxon>Pisciforma</taxon>
        <taxon>Baetidae</taxon>
        <taxon>Cloeon</taxon>
    </lineage>
</organism>
<dbReference type="InterPro" id="IPR048840">
    <property type="entry name" value="PolA_pol_NTPase"/>
</dbReference>
<evidence type="ECO:0000256" key="15">
    <source>
        <dbReference type="ARBA" id="ARBA00022989"/>
    </source>
</evidence>
<feature type="domain" description="Poly(A) polymerase RNA-binding" evidence="21">
    <location>
        <begin position="426"/>
        <end position="489"/>
    </location>
</feature>
<accession>A0A8S1D7P0</accession>
<keyword evidence="15 20" id="KW-1133">Transmembrane helix</keyword>
<evidence type="ECO:0000256" key="14">
    <source>
        <dbReference type="ARBA" id="ARBA00022842"/>
    </source>
</evidence>
<evidence type="ECO:0000259" key="21">
    <source>
        <dbReference type="Pfam" id="PF04926"/>
    </source>
</evidence>
<dbReference type="GO" id="GO:0046872">
    <property type="term" value="F:metal ion binding"/>
    <property type="evidence" value="ECO:0007669"/>
    <property type="project" value="UniProtKB-KW"/>
</dbReference>
<evidence type="ECO:0000256" key="18">
    <source>
        <dbReference type="ARBA" id="ARBA00048830"/>
    </source>
</evidence>
<evidence type="ECO:0000256" key="6">
    <source>
        <dbReference type="ARBA" id="ARBA00010912"/>
    </source>
</evidence>
<evidence type="ECO:0000256" key="10">
    <source>
        <dbReference type="ARBA" id="ARBA00022692"/>
    </source>
</evidence>
<dbReference type="InterPro" id="IPR007012">
    <property type="entry name" value="PolA_pol_cen_dom"/>
</dbReference>
<evidence type="ECO:0000256" key="17">
    <source>
        <dbReference type="ARBA" id="ARBA00023242"/>
    </source>
</evidence>
<keyword evidence="16 20" id="KW-0472">Membrane</keyword>
<feature type="domain" description="Poly(A) polymerase RNA-binding" evidence="21">
    <location>
        <begin position="364"/>
        <end position="419"/>
    </location>
</feature>
<dbReference type="Pfam" id="PF04926">
    <property type="entry name" value="PAP_RNA-bind"/>
    <property type="match status" value="2"/>
</dbReference>
<comment type="catalytic activity">
    <reaction evidence="18">
        <text>RNA(n) + ATP = RNA(n)-3'-adenine ribonucleotide + diphosphate</text>
        <dbReference type="Rhea" id="RHEA:11332"/>
        <dbReference type="Rhea" id="RHEA-COMP:14527"/>
        <dbReference type="Rhea" id="RHEA-COMP:17347"/>
        <dbReference type="ChEBI" id="CHEBI:30616"/>
        <dbReference type="ChEBI" id="CHEBI:33019"/>
        <dbReference type="ChEBI" id="CHEBI:140395"/>
        <dbReference type="ChEBI" id="CHEBI:173115"/>
        <dbReference type="EC" id="2.7.7.19"/>
    </reaction>
</comment>
<dbReference type="GO" id="GO:0006397">
    <property type="term" value="P:mRNA processing"/>
    <property type="evidence" value="ECO:0007669"/>
    <property type="project" value="UniProtKB-KW"/>
</dbReference>
<feature type="compositionally biased region" description="Polar residues" evidence="19">
    <location>
        <begin position="504"/>
        <end position="517"/>
    </location>
</feature>
<dbReference type="GO" id="GO:0005634">
    <property type="term" value="C:nucleus"/>
    <property type="evidence" value="ECO:0007669"/>
    <property type="project" value="UniProtKB-SubCell"/>
</dbReference>
<evidence type="ECO:0000256" key="16">
    <source>
        <dbReference type="ARBA" id="ARBA00023136"/>
    </source>
</evidence>
<comment type="similarity">
    <text evidence="6">Belongs to the poly(A) polymerase family.</text>
</comment>
<dbReference type="FunFam" id="1.10.1410.10:FF:000001">
    <property type="entry name" value="Putative poly(A) polymerase gamma"/>
    <property type="match status" value="1"/>
</dbReference>
<dbReference type="FunFam" id="3.30.460.10:FF:000002">
    <property type="entry name" value="Poly(A) polymerase alpha, putative"/>
    <property type="match status" value="1"/>
</dbReference>
<dbReference type="SUPFAM" id="SSF81301">
    <property type="entry name" value="Nucleotidyltransferase"/>
    <property type="match status" value="1"/>
</dbReference>
<feature type="transmembrane region" description="Helical" evidence="20">
    <location>
        <begin position="717"/>
        <end position="738"/>
    </location>
</feature>
<keyword evidence="17" id="KW-0539">Nucleus</keyword>
<dbReference type="Gene3D" id="3.30.70.590">
    <property type="entry name" value="Poly(A) polymerase predicted RNA binding domain"/>
    <property type="match status" value="1"/>
</dbReference>